<sequence>MPKVEMTLKGSSQDIQKVISMLTEHFDIRVRYKEKQNEQVDQVEIMVEKIRDERAPELLANKLFYSLAFRFFDTTVGKKLQARFLWSLEKEDEEESKNVRYQTIEIIHKQLLLQIQELIKQKKQYVSSNQLISTKKIKAKNY</sequence>
<organism evidence="1 2">
    <name type="scientific">Thermoflavimicrobium daqui</name>
    <dbReference type="NCBI Taxonomy" id="2137476"/>
    <lineage>
        <taxon>Bacteria</taxon>
        <taxon>Bacillati</taxon>
        <taxon>Bacillota</taxon>
        <taxon>Bacilli</taxon>
        <taxon>Bacillales</taxon>
        <taxon>Thermoactinomycetaceae</taxon>
        <taxon>Thermoflavimicrobium</taxon>
    </lineage>
</organism>
<dbReference type="RefSeq" id="WP_113658556.1">
    <property type="nucleotide sequence ID" value="NZ_KZ845665.1"/>
</dbReference>
<dbReference type="AlphaFoldDB" id="A0A364K6V7"/>
<evidence type="ECO:0000313" key="1">
    <source>
        <dbReference type="EMBL" id="RAL25942.1"/>
    </source>
</evidence>
<reference evidence="1 2" key="1">
    <citation type="submission" date="2018-06" db="EMBL/GenBank/DDBJ databases">
        <title>Thermoflavimicrobium daqus sp. nov., a thermophilic microbe isolated from Moutai-flavour Daqu.</title>
        <authorList>
            <person name="Wang X."/>
            <person name="Zhou H."/>
        </authorList>
    </citation>
    <scope>NUCLEOTIDE SEQUENCE [LARGE SCALE GENOMIC DNA]</scope>
    <source>
        <strain evidence="1 2">FBKL4.011</strain>
    </source>
</reference>
<proteinExistence type="predicted"/>
<dbReference type="EMBL" id="QJKK01000003">
    <property type="protein sequence ID" value="RAL25942.1"/>
    <property type="molecule type" value="Genomic_DNA"/>
</dbReference>
<accession>A0A364K6V7</accession>
<dbReference type="Proteomes" id="UP000251213">
    <property type="component" value="Unassembled WGS sequence"/>
</dbReference>
<protein>
    <submittedName>
        <fullName evidence="1">Uncharacterized protein</fullName>
    </submittedName>
</protein>
<comment type="caution">
    <text evidence="1">The sequence shown here is derived from an EMBL/GenBank/DDBJ whole genome shotgun (WGS) entry which is preliminary data.</text>
</comment>
<keyword evidence="2" id="KW-1185">Reference proteome</keyword>
<gene>
    <name evidence="1" type="ORF">DL897_07680</name>
</gene>
<name>A0A364K6V7_9BACL</name>
<reference evidence="1 2" key="2">
    <citation type="submission" date="2018-06" db="EMBL/GenBank/DDBJ databases">
        <authorList>
            <person name="Zhirakovskaya E."/>
        </authorList>
    </citation>
    <scope>NUCLEOTIDE SEQUENCE [LARGE SCALE GENOMIC DNA]</scope>
    <source>
        <strain evidence="1 2">FBKL4.011</strain>
    </source>
</reference>
<evidence type="ECO:0000313" key="2">
    <source>
        <dbReference type="Proteomes" id="UP000251213"/>
    </source>
</evidence>